<name>A0ABW1FVW2_9ACTN</name>
<evidence type="ECO:0000313" key="2">
    <source>
        <dbReference type="Proteomes" id="UP001596174"/>
    </source>
</evidence>
<gene>
    <name evidence="1" type="ORF">ACFP3V_05150</name>
</gene>
<protein>
    <recommendedName>
        <fullName evidence="3">WXG100 family type VII secretion target</fullName>
    </recommendedName>
</protein>
<evidence type="ECO:0008006" key="3">
    <source>
        <dbReference type="Google" id="ProtNLM"/>
    </source>
</evidence>
<accession>A0ABW1FVW2</accession>
<keyword evidence="2" id="KW-1185">Reference proteome</keyword>
<proteinExistence type="predicted"/>
<comment type="caution">
    <text evidence="1">The sequence shown here is derived from an EMBL/GenBank/DDBJ whole genome shotgun (WGS) entry which is preliminary data.</text>
</comment>
<evidence type="ECO:0000313" key="1">
    <source>
        <dbReference type="EMBL" id="MFC5906605.1"/>
    </source>
</evidence>
<dbReference type="RefSeq" id="WP_380580179.1">
    <property type="nucleotide sequence ID" value="NZ_JBHSQJ010000014.1"/>
</dbReference>
<sequence>MADFYRVELDVLHRMAQALTQAGEQMETALKQMGAARDGQIGTPELDRAVHDFQGTWAYGLGQLKEGLHNTSEGVQTAFDAYHQLEQGLSDNLNQVRTGVLDPLGRSL</sequence>
<organism evidence="1 2">
    <name type="scientific">Streptacidiphilus monticola</name>
    <dbReference type="NCBI Taxonomy" id="2161674"/>
    <lineage>
        <taxon>Bacteria</taxon>
        <taxon>Bacillati</taxon>
        <taxon>Actinomycetota</taxon>
        <taxon>Actinomycetes</taxon>
        <taxon>Kitasatosporales</taxon>
        <taxon>Streptomycetaceae</taxon>
        <taxon>Streptacidiphilus</taxon>
    </lineage>
</organism>
<dbReference type="Proteomes" id="UP001596174">
    <property type="component" value="Unassembled WGS sequence"/>
</dbReference>
<dbReference type="EMBL" id="JBHSQJ010000014">
    <property type="protein sequence ID" value="MFC5906605.1"/>
    <property type="molecule type" value="Genomic_DNA"/>
</dbReference>
<reference evidence="2" key="1">
    <citation type="journal article" date="2019" name="Int. J. Syst. Evol. Microbiol.">
        <title>The Global Catalogue of Microorganisms (GCM) 10K type strain sequencing project: providing services to taxonomists for standard genome sequencing and annotation.</title>
        <authorList>
            <consortium name="The Broad Institute Genomics Platform"/>
            <consortium name="The Broad Institute Genome Sequencing Center for Infectious Disease"/>
            <person name="Wu L."/>
            <person name="Ma J."/>
        </authorList>
    </citation>
    <scope>NUCLEOTIDE SEQUENCE [LARGE SCALE GENOMIC DNA]</scope>
    <source>
        <strain evidence="2">JCM 4816</strain>
    </source>
</reference>